<dbReference type="RefSeq" id="WP_149113882.1">
    <property type="nucleotide sequence ID" value="NZ_CP042425.1"/>
</dbReference>
<keyword evidence="2" id="KW-1185">Reference proteome</keyword>
<proteinExistence type="predicted"/>
<dbReference type="EMBL" id="CP042425">
    <property type="protein sequence ID" value="QEL19501.1"/>
    <property type="molecule type" value="Genomic_DNA"/>
</dbReference>
<dbReference type="AlphaFoldDB" id="A0A5C1AJW7"/>
<name>A0A5C1AJW7_9BACT</name>
<dbReference type="KEGG" id="lrs:PX52LOC_06575"/>
<reference evidence="2" key="1">
    <citation type="submission" date="2019-08" db="EMBL/GenBank/DDBJ databases">
        <title>Limnoglobus roseus gen. nov., sp. nov., a novel freshwater planctomycete with a giant genome from the family Gemmataceae.</title>
        <authorList>
            <person name="Kulichevskaya I.S."/>
            <person name="Naumoff D.G."/>
            <person name="Miroshnikov K."/>
            <person name="Ivanova A."/>
            <person name="Philippov D.A."/>
            <person name="Hakobyan A."/>
            <person name="Rijpstra I.C."/>
            <person name="Sinninghe Damste J.S."/>
            <person name="Liesack W."/>
            <person name="Dedysh S.N."/>
        </authorList>
    </citation>
    <scope>NUCLEOTIDE SEQUENCE [LARGE SCALE GENOMIC DNA]</scope>
    <source>
        <strain evidence="2">PX52</strain>
    </source>
</reference>
<evidence type="ECO:0000313" key="2">
    <source>
        <dbReference type="Proteomes" id="UP000324974"/>
    </source>
</evidence>
<evidence type="ECO:0000313" key="1">
    <source>
        <dbReference type="EMBL" id="QEL19501.1"/>
    </source>
</evidence>
<dbReference type="Proteomes" id="UP000324974">
    <property type="component" value="Chromosome"/>
</dbReference>
<organism evidence="1 2">
    <name type="scientific">Limnoglobus roseus</name>
    <dbReference type="NCBI Taxonomy" id="2598579"/>
    <lineage>
        <taxon>Bacteria</taxon>
        <taxon>Pseudomonadati</taxon>
        <taxon>Planctomycetota</taxon>
        <taxon>Planctomycetia</taxon>
        <taxon>Gemmatales</taxon>
        <taxon>Gemmataceae</taxon>
        <taxon>Limnoglobus</taxon>
    </lineage>
</organism>
<accession>A0A5C1AJW7</accession>
<protein>
    <submittedName>
        <fullName evidence="1">Uncharacterized protein</fullName>
    </submittedName>
</protein>
<gene>
    <name evidence="1" type="ORF">PX52LOC_06575</name>
</gene>
<sequence length="155" mass="17719">MSATSEFERLRRQAGVIPYRRVGKVRMAYSPQTPAATVDAAAKAVKTFAVRLVDQWGEPGSDVMRDWQRHGLTFRDVCDDPCPPDVDPQTVAAAWLVERCGRWHFTLHLTADGKVRGEAHSGWDMEQIRTLTPAWFVTAFRMRTADVEKEFRARW</sequence>